<evidence type="ECO:0000256" key="8">
    <source>
        <dbReference type="SAM" id="Phobius"/>
    </source>
</evidence>
<dbReference type="InterPro" id="IPR020846">
    <property type="entry name" value="MFS_dom"/>
</dbReference>
<dbReference type="CDD" id="cd17503">
    <property type="entry name" value="MFS_LmrB_MDR_like"/>
    <property type="match status" value="1"/>
</dbReference>
<dbReference type="RefSeq" id="WP_377472363.1">
    <property type="nucleotide sequence ID" value="NZ_JBHLWN010000077.1"/>
</dbReference>
<dbReference type="Gene3D" id="1.20.1250.20">
    <property type="entry name" value="MFS general substrate transporter like domains"/>
    <property type="match status" value="1"/>
</dbReference>
<evidence type="ECO:0000256" key="6">
    <source>
        <dbReference type="ARBA" id="ARBA00022989"/>
    </source>
</evidence>
<keyword evidence="3" id="KW-0813">Transport</keyword>
<keyword evidence="11" id="KW-1185">Reference proteome</keyword>
<keyword evidence="5 8" id="KW-0812">Transmembrane</keyword>
<feature type="transmembrane region" description="Helical" evidence="8">
    <location>
        <begin position="166"/>
        <end position="187"/>
    </location>
</feature>
<reference evidence="10 11" key="1">
    <citation type="submission" date="2024-09" db="EMBL/GenBank/DDBJ databases">
        <authorList>
            <person name="Sun Q."/>
            <person name="Mori K."/>
        </authorList>
    </citation>
    <scope>NUCLEOTIDE SEQUENCE [LARGE SCALE GENOMIC DNA]</scope>
    <source>
        <strain evidence="10 11">CCM 7759</strain>
    </source>
</reference>
<dbReference type="Gene3D" id="1.20.1720.10">
    <property type="entry name" value="Multidrug resistance protein D"/>
    <property type="match status" value="1"/>
</dbReference>
<keyword evidence="7 8" id="KW-0472">Membrane</keyword>
<evidence type="ECO:0000313" key="11">
    <source>
        <dbReference type="Proteomes" id="UP001589776"/>
    </source>
</evidence>
<dbReference type="NCBIfam" id="TIGR00711">
    <property type="entry name" value="efflux_EmrB"/>
    <property type="match status" value="1"/>
</dbReference>
<name>A0ABV6DQP1_9BACL</name>
<dbReference type="InterPro" id="IPR011701">
    <property type="entry name" value="MFS"/>
</dbReference>
<feature type="transmembrane region" description="Helical" evidence="8">
    <location>
        <begin position="79"/>
        <end position="99"/>
    </location>
</feature>
<dbReference type="EMBL" id="JBHLWN010000077">
    <property type="protein sequence ID" value="MFC0214937.1"/>
    <property type="molecule type" value="Genomic_DNA"/>
</dbReference>
<feature type="transmembrane region" description="Helical" evidence="8">
    <location>
        <begin position="224"/>
        <end position="247"/>
    </location>
</feature>
<dbReference type="PANTHER" id="PTHR42718:SF9">
    <property type="entry name" value="MAJOR FACILITATOR SUPERFAMILY MULTIDRUG TRANSPORTER MFSC"/>
    <property type="match status" value="1"/>
</dbReference>
<proteinExistence type="inferred from homology"/>
<dbReference type="PANTHER" id="PTHR42718">
    <property type="entry name" value="MAJOR FACILITATOR SUPERFAMILY MULTIDRUG TRANSPORTER MFSC"/>
    <property type="match status" value="1"/>
</dbReference>
<feature type="transmembrane region" description="Helical" evidence="8">
    <location>
        <begin position="267"/>
        <end position="285"/>
    </location>
</feature>
<evidence type="ECO:0000256" key="7">
    <source>
        <dbReference type="ARBA" id="ARBA00023136"/>
    </source>
</evidence>
<feature type="transmembrane region" description="Helical" evidence="8">
    <location>
        <begin position="105"/>
        <end position="127"/>
    </location>
</feature>
<dbReference type="Proteomes" id="UP001589776">
    <property type="component" value="Unassembled WGS sequence"/>
</dbReference>
<evidence type="ECO:0000256" key="1">
    <source>
        <dbReference type="ARBA" id="ARBA00004651"/>
    </source>
</evidence>
<feature type="transmembrane region" description="Helical" evidence="8">
    <location>
        <begin position="12"/>
        <end position="32"/>
    </location>
</feature>
<feature type="transmembrane region" description="Helical" evidence="8">
    <location>
        <begin position="139"/>
        <end position="160"/>
    </location>
</feature>
<organism evidence="10 11">
    <name type="scientific">Paenibacillus chartarius</name>
    <dbReference type="NCBI Taxonomy" id="747481"/>
    <lineage>
        <taxon>Bacteria</taxon>
        <taxon>Bacillati</taxon>
        <taxon>Bacillota</taxon>
        <taxon>Bacilli</taxon>
        <taxon>Bacillales</taxon>
        <taxon>Paenibacillaceae</taxon>
        <taxon>Paenibacillus</taxon>
    </lineage>
</organism>
<keyword evidence="6 8" id="KW-1133">Transmembrane helix</keyword>
<evidence type="ECO:0000313" key="10">
    <source>
        <dbReference type="EMBL" id="MFC0214937.1"/>
    </source>
</evidence>
<evidence type="ECO:0000259" key="9">
    <source>
        <dbReference type="PROSITE" id="PS50850"/>
    </source>
</evidence>
<sequence length="489" mass="52772">MELSQQKTMPFGPIMLAIVCGSFLAILGISTINVALPVLMEDFGSPLNAAQWTLTGFMLATGIVAPLCGYLSDKFSAKLVYGISLLGFTLMSMACALAWNMESLIAFRILQGAFSGIVMPTTMTIIYQVIPRERQAFALSLWSLCAMLAPAIGPTLAGWLVERFDWRWLFYINIPFGVLATLLAFRLIPFYRVGRTPSFDGIGFVTALAASTALLLAFSEGNTWGWASIQIVGLIAFGFVMLGAFIWRELTTEHPLLNLSVFKEFRYTLSLILSCIVTISLYSGTYLTPLFLQNIQRLSAMDTGLILLPASLAMAACMPLTGALYKRVGPVALIVSGVILMGVGTYAMGHLHLDTSKAYIMFWMAVRNVGISLATMPATNAGMEVIPRVLSGHASSANNWIRQGFGSFSIGLFTSLLVARMTVHSAELAKGAGNAAAPDAKQAALIQAQSFTSSVNDVYFVATVIVLLALPLTFLLLRRKQPAALPVKA</sequence>
<accession>A0ABV6DQP1</accession>
<feature type="transmembrane region" description="Helical" evidence="8">
    <location>
        <begin position="305"/>
        <end position="325"/>
    </location>
</feature>
<feature type="transmembrane region" description="Helical" evidence="8">
    <location>
        <begin position="52"/>
        <end position="72"/>
    </location>
</feature>
<keyword evidence="4" id="KW-1003">Cell membrane</keyword>
<dbReference type="InterPro" id="IPR004638">
    <property type="entry name" value="EmrB-like"/>
</dbReference>
<feature type="transmembrane region" description="Helical" evidence="8">
    <location>
        <begin position="458"/>
        <end position="477"/>
    </location>
</feature>
<feature type="domain" description="Major facilitator superfamily (MFS) profile" evidence="9">
    <location>
        <begin position="14"/>
        <end position="481"/>
    </location>
</feature>
<evidence type="ECO:0000256" key="4">
    <source>
        <dbReference type="ARBA" id="ARBA00022475"/>
    </source>
</evidence>
<evidence type="ECO:0000256" key="3">
    <source>
        <dbReference type="ARBA" id="ARBA00022448"/>
    </source>
</evidence>
<comment type="caution">
    <text evidence="10">The sequence shown here is derived from an EMBL/GenBank/DDBJ whole genome shotgun (WGS) entry which is preliminary data.</text>
</comment>
<evidence type="ECO:0000256" key="5">
    <source>
        <dbReference type="ARBA" id="ARBA00022692"/>
    </source>
</evidence>
<dbReference type="InterPro" id="IPR036259">
    <property type="entry name" value="MFS_trans_sf"/>
</dbReference>
<dbReference type="PROSITE" id="PS50850">
    <property type="entry name" value="MFS"/>
    <property type="match status" value="1"/>
</dbReference>
<feature type="transmembrane region" description="Helical" evidence="8">
    <location>
        <begin position="199"/>
        <end position="218"/>
    </location>
</feature>
<protein>
    <submittedName>
        <fullName evidence="10">MDR family MFS transporter</fullName>
    </submittedName>
</protein>
<comment type="subcellular location">
    <subcellularLocation>
        <location evidence="1">Cell membrane</location>
        <topology evidence="1">Multi-pass membrane protein</topology>
    </subcellularLocation>
</comment>
<gene>
    <name evidence="10" type="ORF">ACFFK0_21235</name>
</gene>
<dbReference type="SUPFAM" id="SSF103473">
    <property type="entry name" value="MFS general substrate transporter"/>
    <property type="match status" value="2"/>
</dbReference>
<dbReference type="Pfam" id="PF07690">
    <property type="entry name" value="MFS_1"/>
    <property type="match status" value="1"/>
</dbReference>
<evidence type="ECO:0000256" key="2">
    <source>
        <dbReference type="ARBA" id="ARBA00008537"/>
    </source>
</evidence>
<comment type="similarity">
    <text evidence="2">Belongs to the major facilitator superfamily. EmrB family.</text>
</comment>
<feature type="transmembrane region" description="Helical" evidence="8">
    <location>
        <begin position="332"/>
        <end position="353"/>
    </location>
</feature>